<keyword evidence="2" id="KW-1185">Reference proteome</keyword>
<evidence type="ECO:0000313" key="2">
    <source>
        <dbReference type="Proteomes" id="UP001239111"/>
    </source>
</evidence>
<sequence>MISGLRYRVPLAWSIFSICFNEHYNNFEFIAAYPVAPHPPTGFVPAQAQPAAYGVPGATPYGVFPNQPQLYAQGPPPPAYDQTLTHPMMYQPMYGQGLPGGYLAGYPAAYGPLQYYPPLAAAAAYYPTAMQPAPVRPTIMVSNGFDGARFDGLSQQVLPPPPPGVAANAAQLAAMAGHSVALSQKKGSFLGGGTEGGYTFW</sequence>
<accession>A0ACC2PXD2</accession>
<dbReference type="EMBL" id="CM056741">
    <property type="protein sequence ID" value="KAJ8686460.1"/>
    <property type="molecule type" value="Genomic_DNA"/>
</dbReference>
<evidence type="ECO:0000313" key="1">
    <source>
        <dbReference type="EMBL" id="KAJ8686460.1"/>
    </source>
</evidence>
<comment type="caution">
    <text evidence="1">The sequence shown here is derived from an EMBL/GenBank/DDBJ whole genome shotgun (WGS) entry which is preliminary data.</text>
</comment>
<organism evidence="1 2">
    <name type="scientific">Eretmocerus hayati</name>
    <dbReference type="NCBI Taxonomy" id="131215"/>
    <lineage>
        <taxon>Eukaryota</taxon>
        <taxon>Metazoa</taxon>
        <taxon>Ecdysozoa</taxon>
        <taxon>Arthropoda</taxon>
        <taxon>Hexapoda</taxon>
        <taxon>Insecta</taxon>
        <taxon>Pterygota</taxon>
        <taxon>Neoptera</taxon>
        <taxon>Endopterygota</taxon>
        <taxon>Hymenoptera</taxon>
        <taxon>Apocrita</taxon>
        <taxon>Proctotrupomorpha</taxon>
        <taxon>Chalcidoidea</taxon>
        <taxon>Aphelinidae</taxon>
        <taxon>Aphelininae</taxon>
        <taxon>Eretmocerus</taxon>
    </lineage>
</organism>
<gene>
    <name evidence="1" type="ORF">QAD02_022254</name>
</gene>
<dbReference type="Proteomes" id="UP001239111">
    <property type="component" value="Chromosome 1"/>
</dbReference>
<proteinExistence type="predicted"/>
<reference evidence="1" key="1">
    <citation type="submission" date="2023-04" db="EMBL/GenBank/DDBJ databases">
        <title>A chromosome-level genome assembly of the parasitoid wasp Eretmocerus hayati.</title>
        <authorList>
            <person name="Zhong Y."/>
            <person name="Liu S."/>
            <person name="Liu Y."/>
        </authorList>
    </citation>
    <scope>NUCLEOTIDE SEQUENCE</scope>
    <source>
        <strain evidence="1">ZJU_SS_LIU_2023</strain>
    </source>
</reference>
<protein>
    <submittedName>
        <fullName evidence="1">Uncharacterized protein</fullName>
    </submittedName>
</protein>
<name>A0ACC2PXD2_9HYME</name>